<dbReference type="InterPro" id="IPR003660">
    <property type="entry name" value="HAMP_dom"/>
</dbReference>
<keyword evidence="3" id="KW-0597">Phosphoprotein</keyword>
<reference evidence="9 10" key="1">
    <citation type="submission" date="2019-10" db="EMBL/GenBank/DDBJ databases">
        <title>Description of Paenibacillus humi sp. nov.</title>
        <authorList>
            <person name="Carlier A."/>
            <person name="Qi S."/>
        </authorList>
    </citation>
    <scope>NUCLEOTIDE SEQUENCE [LARGE SCALE GENOMIC DNA]</scope>
    <source>
        <strain evidence="9 10">LMG 31461</strain>
    </source>
</reference>
<dbReference type="CDD" id="cd06225">
    <property type="entry name" value="HAMP"/>
    <property type="match status" value="1"/>
</dbReference>
<keyword evidence="6 7" id="KW-0472">Membrane</keyword>
<dbReference type="InterPro" id="IPR050640">
    <property type="entry name" value="Bact_2-comp_sensor_kinase"/>
</dbReference>
<dbReference type="Pfam" id="PF00672">
    <property type="entry name" value="HAMP"/>
    <property type="match status" value="1"/>
</dbReference>
<dbReference type="PROSITE" id="PS50885">
    <property type="entry name" value="HAMP"/>
    <property type="match status" value="1"/>
</dbReference>
<dbReference type="InterPro" id="IPR003594">
    <property type="entry name" value="HATPase_dom"/>
</dbReference>
<evidence type="ECO:0000256" key="3">
    <source>
        <dbReference type="ARBA" id="ARBA00022553"/>
    </source>
</evidence>
<feature type="domain" description="HAMP" evidence="8">
    <location>
        <begin position="299"/>
        <end position="351"/>
    </location>
</feature>
<evidence type="ECO:0000256" key="4">
    <source>
        <dbReference type="ARBA" id="ARBA00022679"/>
    </source>
</evidence>
<dbReference type="RefSeq" id="WP_171637791.1">
    <property type="nucleotide sequence ID" value="NZ_WHNY01000092.1"/>
</dbReference>
<keyword evidence="10" id="KW-1185">Reference proteome</keyword>
<evidence type="ECO:0000256" key="1">
    <source>
        <dbReference type="ARBA" id="ARBA00004651"/>
    </source>
</evidence>
<dbReference type="EMBL" id="WHNY01000092">
    <property type="protein sequence ID" value="NOU69420.1"/>
    <property type="molecule type" value="Genomic_DNA"/>
</dbReference>
<evidence type="ECO:0000256" key="5">
    <source>
        <dbReference type="ARBA" id="ARBA00022777"/>
    </source>
</evidence>
<dbReference type="Gene3D" id="6.10.340.10">
    <property type="match status" value="1"/>
</dbReference>
<dbReference type="Pfam" id="PF06580">
    <property type="entry name" value="His_kinase"/>
    <property type="match status" value="1"/>
</dbReference>
<keyword evidence="7" id="KW-0812">Transmembrane</keyword>
<evidence type="ECO:0000256" key="6">
    <source>
        <dbReference type="ARBA" id="ARBA00023136"/>
    </source>
</evidence>
<dbReference type="InterPro" id="IPR010559">
    <property type="entry name" value="Sig_transdc_His_kin_internal"/>
</dbReference>
<evidence type="ECO:0000313" key="9">
    <source>
        <dbReference type="EMBL" id="NOU69420.1"/>
    </source>
</evidence>
<dbReference type="Proteomes" id="UP000653578">
    <property type="component" value="Unassembled WGS sequence"/>
</dbReference>
<dbReference type="PANTHER" id="PTHR34220">
    <property type="entry name" value="SENSOR HISTIDINE KINASE YPDA"/>
    <property type="match status" value="1"/>
</dbReference>
<proteinExistence type="predicted"/>
<dbReference type="SMART" id="SM00304">
    <property type="entry name" value="HAMP"/>
    <property type="match status" value="1"/>
</dbReference>
<protein>
    <submittedName>
        <fullName evidence="9">HAMP domain-containing protein</fullName>
    </submittedName>
</protein>
<dbReference type="Gene3D" id="3.30.565.10">
    <property type="entry name" value="Histidine kinase-like ATPase, C-terminal domain"/>
    <property type="match status" value="1"/>
</dbReference>
<evidence type="ECO:0000256" key="2">
    <source>
        <dbReference type="ARBA" id="ARBA00022475"/>
    </source>
</evidence>
<keyword evidence="5" id="KW-0418">Kinase</keyword>
<organism evidence="9 10">
    <name type="scientific">Paenibacillus plantarum</name>
    <dbReference type="NCBI Taxonomy" id="2654975"/>
    <lineage>
        <taxon>Bacteria</taxon>
        <taxon>Bacillati</taxon>
        <taxon>Bacillota</taxon>
        <taxon>Bacilli</taxon>
        <taxon>Bacillales</taxon>
        <taxon>Paenibacillaceae</taxon>
        <taxon>Paenibacillus</taxon>
    </lineage>
</organism>
<comment type="subcellular location">
    <subcellularLocation>
        <location evidence="1">Cell membrane</location>
        <topology evidence="1">Multi-pass membrane protein</topology>
    </subcellularLocation>
</comment>
<evidence type="ECO:0000256" key="7">
    <source>
        <dbReference type="SAM" id="Phobius"/>
    </source>
</evidence>
<dbReference type="PANTHER" id="PTHR34220:SF7">
    <property type="entry name" value="SENSOR HISTIDINE KINASE YPDA"/>
    <property type="match status" value="1"/>
</dbReference>
<feature type="transmembrane region" description="Helical" evidence="7">
    <location>
        <begin position="12"/>
        <end position="32"/>
    </location>
</feature>
<dbReference type="Pfam" id="PF02518">
    <property type="entry name" value="HATPase_c"/>
    <property type="match status" value="1"/>
</dbReference>
<name>A0ABX1XLJ5_9BACL</name>
<keyword evidence="2" id="KW-1003">Cell membrane</keyword>
<keyword evidence="7" id="KW-1133">Transmembrane helix</keyword>
<sequence>MRFPNKFQQSIQLKITTIFLCILIPLVCVSLFSNQMSQRILKQQISDRVQASIHSSVGYLDLVVSNLGQMSYLVSTDKGIIEVISHFTQEISTENLYELHGVQQQLTTLLNVNRSVQEISMLSGRTGNMLSSEAGIVHFDNVYEQAWYKDAIRENGGMIVYVPSNQVVREQKYWKKDRIYFIRVMDPYNLNNSDKDLVITAINQASLFAIVKPLITSTSTEMGLYYKGSMVLFQYAEEPANETELLTMTSGTMAGGWELTIKLQEAEILAANYQIRNFTYVIMAMSIVLALGMSFFVYNAIAKPLFRLTAQMRQFSIGNLKAYVQHRRKDELGYVMDSFNTMVSKQKQLIEDGYEKELRLAKSQFRLLQSQINPHFLYNTLDCMYSISEEHEVHEVSEMVMNLAKFFRVSLGKGRDQFTMEETIEHLMYYIRVQQMRLVDRFTVTVEMEPEAKSIQLLRLLLQPLIENAIVHGLENIAHQGSLAIRISIVEPHMLQIVIADTGIGLQETILQELTKQLDRIEGDHVHLLINEDDSVTSQFFALKNVKSRMKLFYGAESQLMIASTWGEGATVTMLLPIQQEF</sequence>
<accession>A0ABX1XLJ5</accession>
<dbReference type="SUPFAM" id="SSF158472">
    <property type="entry name" value="HAMP domain-like"/>
    <property type="match status" value="1"/>
</dbReference>
<keyword evidence="4" id="KW-0808">Transferase</keyword>
<dbReference type="SUPFAM" id="SSF55874">
    <property type="entry name" value="ATPase domain of HSP90 chaperone/DNA topoisomerase II/histidine kinase"/>
    <property type="match status" value="1"/>
</dbReference>
<feature type="transmembrane region" description="Helical" evidence="7">
    <location>
        <begin position="278"/>
        <end position="298"/>
    </location>
</feature>
<dbReference type="InterPro" id="IPR036890">
    <property type="entry name" value="HATPase_C_sf"/>
</dbReference>
<evidence type="ECO:0000313" key="10">
    <source>
        <dbReference type="Proteomes" id="UP000653578"/>
    </source>
</evidence>
<gene>
    <name evidence="9" type="ORF">GC096_35980</name>
</gene>
<comment type="caution">
    <text evidence="9">The sequence shown here is derived from an EMBL/GenBank/DDBJ whole genome shotgun (WGS) entry which is preliminary data.</text>
</comment>
<evidence type="ECO:0000259" key="8">
    <source>
        <dbReference type="PROSITE" id="PS50885"/>
    </source>
</evidence>